<name>A0A382GVS0_9ZZZZ</name>
<keyword evidence="1" id="KW-1133">Transmembrane helix</keyword>
<organism evidence="2">
    <name type="scientific">marine metagenome</name>
    <dbReference type="NCBI Taxonomy" id="408172"/>
    <lineage>
        <taxon>unclassified sequences</taxon>
        <taxon>metagenomes</taxon>
        <taxon>ecological metagenomes</taxon>
    </lineage>
</organism>
<dbReference type="AlphaFoldDB" id="A0A382GVS0"/>
<proteinExistence type="predicted"/>
<keyword evidence="1" id="KW-0472">Membrane</keyword>
<feature type="transmembrane region" description="Helical" evidence="1">
    <location>
        <begin position="12"/>
        <end position="31"/>
    </location>
</feature>
<reference evidence="2" key="1">
    <citation type="submission" date="2018-05" db="EMBL/GenBank/DDBJ databases">
        <authorList>
            <person name="Lanie J.A."/>
            <person name="Ng W.-L."/>
            <person name="Kazmierczak K.M."/>
            <person name="Andrzejewski T.M."/>
            <person name="Davidsen T.M."/>
            <person name="Wayne K.J."/>
            <person name="Tettelin H."/>
            <person name="Glass J.I."/>
            <person name="Rusch D."/>
            <person name="Podicherti R."/>
            <person name="Tsui H.-C.T."/>
            <person name="Winkler M.E."/>
        </authorList>
    </citation>
    <scope>NUCLEOTIDE SEQUENCE</scope>
</reference>
<evidence type="ECO:0000313" key="2">
    <source>
        <dbReference type="EMBL" id="SVB79178.1"/>
    </source>
</evidence>
<gene>
    <name evidence="2" type="ORF">METZ01_LOCUS232032</name>
</gene>
<evidence type="ECO:0000256" key="1">
    <source>
        <dbReference type="SAM" id="Phobius"/>
    </source>
</evidence>
<accession>A0A382GVS0</accession>
<protein>
    <submittedName>
        <fullName evidence="2">Uncharacterized protein</fullName>
    </submittedName>
</protein>
<dbReference type="EMBL" id="UINC01057717">
    <property type="protein sequence ID" value="SVB79178.1"/>
    <property type="molecule type" value="Genomic_DNA"/>
</dbReference>
<sequence length="60" mass="7284">MEFEFAKVIKLKYLMIIVFLFSPPLWRLLGLDSFFRSQFKKLYNFFSTFEVKVKKNHANS</sequence>
<keyword evidence="1" id="KW-0812">Transmembrane</keyword>